<feature type="transmembrane region" description="Helical" evidence="2">
    <location>
        <begin position="67"/>
        <end position="84"/>
    </location>
</feature>
<dbReference type="AlphaFoldDB" id="A0A150QRH2"/>
<evidence type="ECO:0000313" key="3">
    <source>
        <dbReference type="EMBL" id="KYF70615.1"/>
    </source>
</evidence>
<sequence length="338" mass="36714">MLVPARPYREPSPVEPDPVPQQSEAARLGSLRSVHAPPPLRRALLGPILIAALIVAIGAAGGASRTILVALAAVTLAILAWEPLRNRGWSAALHAQGLVLLRRGTRRVVTFDDVNEVWYEIRPIHNQAGAYLGALRLVDYSGEEHRLPLAVNDGGTLAISVLRECSGPLLVEARRALGEGEVLTFGKIQLDRAGITVGGARMMWGEIRLAVVSHARVRLYRRFPIMAWRTIRLDRIPNPGVFVGLVEQCAAKTRVDDPLLVPFTSGDEKLRAQAAQGDNEWALREMLVGGLFCVAGIAFTLATYSAVSNSYILAWGAILFGAFRFYKGLASLLRGPRL</sequence>
<feature type="region of interest" description="Disordered" evidence="1">
    <location>
        <begin position="1"/>
        <end position="22"/>
    </location>
</feature>
<keyword evidence="2" id="KW-1133">Transmembrane helix</keyword>
<comment type="caution">
    <text evidence="3">The sequence shown here is derived from an EMBL/GenBank/DDBJ whole genome shotgun (WGS) entry which is preliminary data.</text>
</comment>
<evidence type="ECO:0000256" key="2">
    <source>
        <dbReference type="SAM" id="Phobius"/>
    </source>
</evidence>
<organism evidence="3 4">
    <name type="scientific">Sorangium cellulosum</name>
    <name type="common">Polyangium cellulosum</name>
    <dbReference type="NCBI Taxonomy" id="56"/>
    <lineage>
        <taxon>Bacteria</taxon>
        <taxon>Pseudomonadati</taxon>
        <taxon>Myxococcota</taxon>
        <taxon>Polyangia</taxon>
        <taxon>Polyangiales</taxon>
        <taxon>Polyangiaceae</taxon>
        <taxon>Sorangium</taxon>
    </lineage>
</organism>
<proteinExistence type="predicted"/>
<accession>A0A150QRH2</accession>
<feature type="transmembrane region" description="Helical" evidence="2">
    <location>
        <begin position="43"/>
        <end position="61"/>
    </location>
</feature>
<reference evidence="3 4" key="1">
    <citation type="submission" date="2014-02" db="EMBL/GenBank/DDBJ databases">
        <title>The small core and large imbalanced accessory genome model reveals a collaborative survival strategy of Sorangium cellulosum strains in nature.</title>
        <authorList>
            <person name="Han K."/>
            <person name="Peng R."/>
            <person name="Blom J."/>
            <person name="Li Y.-Z."/>
        </authorList>
    </citation>
    <scope>NUCLEOTIDE SEQUENCE [LARGE SCALE GENOMIC DNA]</scope>
    <source>
        <strain evidence="3 4">So0008-312</strain>
    </source>
</reference>
<dbReference type="Pfam" id="PF20226">
    <property type="entry name" value="DUF6585"/>
    <property type="match status" value="1"/>
</dbReference>
<evidence type="ECO:0000256" key="1">
    <source>
        <dbReference type="SAM" id="MobiDB-lite"/>
    </source>
</evidence>
<dbReference type="EMBL" id="JEMA01000385">
    <property type="protein sequence ID" value="KYF70615.1"/>
    <property type="molecule type" value="Genomic_DNA"/>
</dbReference>
<gene>
    <name evidence="3" type="ORF">BE15_05190</name>
</gene>
<dbReference type="InterPro" id="IPR046492">
    <property type="entry name" value="DUF6585"/>
</dbReference>
<dbReference type="Proteomes" id="UP000075260">
    <property type="component" value="Unassembled WGS sequence"/>
</dbReference>
<protein>
    <submittedName>
        <fullName evidence="3">Uncharacterized protein</fullName>
    </submittedName>
</protein>
<feature type="transmembrane region" description="Helical" evidence="2">
    <location>
        <begin position="286"/>
        <end position="306"/>
    </location>
</feature>
<feature type="transmembrane region" description="Helical" evidence="2">
    <location>
        <begin position="312"/>
        <end position="333"/>
    </location>
</feature>
<keyword evidence="2" id="KW-0472">Membrane</keyword>
<keyword evidence="2" id="KW-0812">Transmembrane</keyword>
<name>A0A150QRH2_SORCE</name>
<evidence type="ECO:0000313" key="4">
    <source>
        <dbReference type="Proteomes" id="UP000075260"/>
    </source>
</evidence>